<dbReference type="Gene3D" id="1.10.3720.10">
    <property type="entry name" value="MetI-like"/>
    <property type="match status" value="1"/>
</dbReference>
<feature type="transmembrane region" description="Helical" evidence="9">
    <location>
        <begin position="76"/>
        <end position="96"/>
    </location>
</feature>
<evidence type="ECO:0000256" key="2">
    <source>
        <dbReference type="ARBA" id="ARBA00009047"/>
    </source>
</evidence>
<comment type="similarity">
    <text evidence="2">Belongs to the binding-protein-dependent transport system permease family. MalFG subfamily.</text>
</comment>
<protein>
    <submittedName>
        <fullName evidence="11">Sugar ABC transporter permease</fullName>
    </submittedName>
</protein>
<dbReference type="GO" id="GO:0042956">
    <property type="term" value="P:maltodextrin transmembrane transport"/>
    <property type="evidence" value="ECO:0007669"/>
    <property type="project" value="TreeGrafter"/>
</dbReference>
<keyword evidence="4" id="KW-1003">Cell membrane</keyword>
<accession>A0A7D4QGZ1</accession>
<dbReference type="InterPro" id="IPR050901">
    <property type="entry name" value="BP-dep_ABC_trans_perm"/>
</dbReference>
<keyword evidence="7 9" id="KW-1133">Transmembrane helix</keyword>
<dbReference type="GO" id="GO:0015423">
    <property type="term" value="F:ABC-type maltose transporter activity"/>
    <property type="evidence" value="ECO:0007669"/>
    <property type="project" value="TreeGrafter"/>
</dbReference>
<dbReference type="Proteomes" id="UP000501003">
    <property type="component" value="Chromosome"/>
</dbReference>
<feature type="transmembrane region" description="Helical" evidence="9">
    <location>
        <begin position="248"/>
        <end position="269"/>
    </location>
</feature>
<evidence type="ECO:0000313" key="12">
    <source>
        <dbReference type="Proteomes" id="UP000501003"/>
    </source>
</evidence>
<dbReference type="PROSITE" id="PS50928">
    <property type="entry name" value="ABC_TM1"/>
    <property type="match status" value="1"/>
</dbReference>
<keyword evidence="12" id="KW-1185">Reference proteome</keyword>
<evidence type="ECO:0000256" key="3">
    <source>
        <dbReference type="ARBA" id="ARBA00022448"/>
    </source>
</evidence>
<feature type="transmembrane region" description="Helical" evidence="9">
    <location>
        <begin position="108"/>
        <end position="129"/>
    </location>
</feature>
<evidence type="ECO:0000256" key="9">
    <source>
        <dbReference type="RuleBase" id="RU363032"/>
    </source>
</evidence>
<evidence type="ECO:0000256" key="7">
    <source>
        <dbReference type="ARBA" id="ARBA00022989"/>
    </source>
</evidence>
<keyword evidence="8 9" id="KW-0472">Membrane</keyword>
<dbReference type="PANTHER" id="PTHR32243:SF50">
    <property type="entry name" value="MALTOSE_MALTODEXTRIN TRANSPORT SYSTEM PERMEASE PROTEIN MALG"/>
    <property type="match status" value="1"/>
</dbReference>
<dbReference type="Pfam" id="PF00528">
    <property type="entry name" value="BPD_transp_1"/>
    <property type="match status" value="1"/>
</dbReference>
<evidence type="ECO:0000256" key="8">
    <source>
        <dbReference type="ARBA" id="ARBA00023136"/>
    </source>
</evidence>
<comment type="subcellular location">
    <subcellularLocation>
        <location evidence="1 9">Cell membrane</location>
        <topology evidence="1 9">Multi-pass membrane protein</topology>
    </subcellularLocation>
</comment>
<sequence length="284" mass="30799">MKRANFLSSLWKHAYAWVLILFSVFPIYVVIVSSFDPTGGLASSSLLPQRFSWENYEILFSSPTIPFMTWILNSSYIAVLNAILSIVIGAFSAFAFSRLRFKGRKAGLQALLLVQVFPAFLALAAIYVMMERVYTIFPGIGLGSHGGLLLIYLGGSMGVNAWLLKGFIDSIPMELDEAAKIDGATPFQIFWQIFVPLSAPVLAVTALLSFIGTFNEFVLASLFLQDVQLRTVAVGLQSFVGAQFGANWGPFAAGSILASVPLVALFLFAQRYIIGGLVSGSVKG</sequence>
<evidence type="ECO:0000259" key="10">
    <source>
        <dbReference type="PROSITE" id="PS50928"/>
    </source>
</evidence>
<feature type="transmembrane region" description="Helical" evidence="9">
    <location>
        <begin position="14"/>
        <end position="35"/>
    </location>
</feature>
<dbReference type="SUPFAM" id="SSF161098">
    <property type="entry name" value="MetI-like"/>
    <property type="match status" value="1"/>
</dbReference>
<dbReference type="RefSeq" id="WP_173494045.1">
    <property type="nucleotide sequence ID" value="NZ_CP054056.1"/>
</dbReference>
<dbReference type="InterPro" id="IPR035906">
    <property type="entry name" value="MetI-like_sf"/>
</dbReference>
<keyword evidence="6 9" id="KW-0812">Transmembrane</keyword>
<name>A0A7D4QGZ1_9MICO</name>
<feature type="transmembrane region" description="Helical" evidence="9">
    <location>
        <begin position="189"/>
        <end position="214"/>
    </location>
</feature>
<dbReference type="KEGG" id="aqg:HRU87_06200"/>
<dbReference type="GO" id="GO:0005886">
    <property type="term" value="C:plasma membrane"/>
    <property type="evidence" value="ECO:0007669"/>
    <property type="project" value="UniProtKB-SubCell"/>
</dbReference>
<feature type="domain" description="ABC transmembrane type-1" evidence="10">
    <location>
        <begin position="71"/>
        <end position="269"/>
    </location>
</feature>
<dbReference type="AlphaFoldDB" id="A0A7D4QGZ1"/>
<dbReference type="EMBL" id="CP054056">
    <property type="protein sequence ID" value="QKJ25748.1"/>
    <property type="molecule type" value="Genomic_DNA"/>
</dbReference>
<gene>
    <name evidence="11" type="ORF">HRU87_06200</name>
</gene>
<keyword evidence="5" id="KW-0762">Sugar transport</keyword>
<reference evidence="11 12" key="1">
    <citation type="submission" date="2020-05" db="EMBL/GenBank/DDBJ databases">
        <title>Aquirufa sp. strain 15G-AUS-rot a new Aquirufa species.</title>
        <authorList>
            <person name="Pitt A."/>
            <person name="Hahn M.W."/>
        </authorList>
    </citation>
    <scope>NUCLEOTIDE SEQUENCE [LARGE SCALE GENOMIC DNA]</scope>
    <source>
        <strain evidence="11 12">15G-AUS-rot</strain>
    </source>
</reference>
<evidence type="ECO:0000256" key="1">
    <source>
        <dbReference type="ARBA" id="ARBA00004651"/>
    </source>
</evidence>
<proteinExistence type="inferred from homology"/>
<dbReference type="CDD" id="cd06261">
    <property type="entry name" value="TM_PBP2"/>
    <property type="match status" value="1"/>
</dbReference>
<evidence type="ECO:0000256" key="4">
    <source>
        <dbReference type="ARBA" id="ARBA00022475"/>
    </source>
</evidence>
<keyword evidence="3 9" id="KW-0813">Transport</keyword>
<dbReference type="InterPro" id="IPR000515">
    <property type="entry name" value="MetI-like"/>
</dbReference>
<evidence type="ECO:0000256" key="6">
    <source>
        <dbReference type="ARBA" id="ARBA00022692"/>
    </source>
</evidence>
<organism evidence="11 12">
    <name type="scientific">Aquiluna borgnonia</name>
    <dbReference type="NCBI Taxonomy" id="2499157"/>
    <lineage>
        <taxon>Bacteria</taxon>
        <taxon>Bacillati</taxon>
        <taxon>Actinomycetota</taxon>
        <taxon>Actinomycetes</taxon>
        <taxon>Micrococcales</taxon>
        <taxon>Microbacteriaceae</taxon>
        <taxon>Luna cluster</taxon>
        <taxon>Luna-1 subcluster</taxon>
        <taxon>Aquiluna</taxon>
    </lineage>
</organism>
<evidence type="ECO:0000256" key="5">
    <source>
        <dbReference type="ARBA" id="ARBA00022597"/>
    </source>
</evidence>
<dbReference type="PANTHER" id="PTHR32243">
    <property type="entry name" value="MALTOSE TRANSPORT SYSTEM PERMEASE-RELATED"/>
    <property type="match status" value="1"/>
</dbReference>
<evidence type="ECO:0000313" key="11">
    <source>
        <dbReference type="EMBL" id="QKJ25748.1"/>
    </source>
</evidence>